<evidence type="ECO:0000256" key="9">
    <source>
        <dbReference type="ARBA" id="ARBA00038404"/>
    </source>
</evidence>
<dbReference type="STRING" id="1071383.J7RUY0"/>
<dbReference type="SMART" id="SM00222">
    <property type="entry name" value="Sec7"/>
    <property type="match status" value="1"/>
</dbReference>
<reference evidence="13 14" key="1">
    <citation type="journal article" date="2011" name="Proc. Natl. Acad. Sci. U.S.A.">
        <title>Evolutionary erosion of yeast sex chromosomes by mating-type switching accidents.</title>
        <authorList>
            <person name="Gordon J.L."/>
            <person name="Armisen D."/>
            <person name="Proux-Wera E."/>
            <person name="Oheigeartaigh S.S."/>
            <person name="Byrne K.P."/>
            <person name="Wolfe K.H."/>
        </authorList>
    </citation>
    <scope>NUCLEOTIDE SEQUENCE [LARGE SCALE GENOMIC DNA]</scope>
    <source>
        <strain evidence="14">ATCC MYA-139 / BCRC 22969 / CBS 8797 / CCRC 22969 / KCTC 17520 / NBRC 10181 / NCYC 3082</strain>
    </source>
</reference>
<evidence type="ECO:0000256" key="6">
    <source>
        <dbReference type="ARBA" id="ARBA00022658"/>
    </source>
</evidence>
<dbReference type="GO" id="GO:0005934">
    <property type="term" value="C:cellular bud tip"/>
    <property type="evidence" value="ECO:0007669"/>
    <property type="project" value="UniProtKB-SubCell"/>
</dbReference>
<dbReference type="RefSeq" id="XP_022462928.1">
    <property type="nucleotide sequence ID" value="XM_022611528.1"/>
</dbReference>
<evidence type="ECO:0000256" key="8">
    <source>
        <dbReference type="ARBA" id="ARBA00037853"/>
    </source>
</evidence>
<gene>
    <name evidence="13" type="primary">KNAG0B02400</name>
    <name evidence="13" type="ordered locus">KNAG_0B02400</name>
</gene>
<dbReference type="Pfam" id="PF23633">
    <property type="entry name" value="PH_GEF_YEL1"/>
    <property type="match status" value="1"/>
</dbReference>
<dbReference type="HOGENOM" id="CLU_017717_0_0_1"/>
<dbReference type="PROSITE" id="PS50190">
    <property type="entry name" value="SEC7"/>
    <property type="match status" value="1"/>
</dbReference>
<sequence length="674" mass="76171">MNVDRFEATGRRGETLTSGVAPAEDVVPLRSAGRGAIMESPKMTNISHFARRQPSLAESETSDDFAGGDYWSDSRNSLLTAMEILDGSFAQVSYKEYANYLGHKDNFSVLTRFIDLLKPFPVSLLSLLVKLSSSVYLIAESQNIDKILEELSRQWVMEHPGTVWKLNYKLCHIVLFSLLILNSDLHNEETKSAHTRFSQESFVRNTLSALELELGKSELVLSDIQSALTHELASYYEALKHSPLPVFRGRPNASLSPTSTVTSPNIGRSINQSRTEDGSSLSRTHSMARSYYSMSSLNTTIRDRRQTATWKSHNGVDLPRLYLREPFDEEQISWRNPLWCMNFVVRINEGGYRQLRKFEGGASAYSRDSVGTAASSSSSISYKSSKRSSIFRWLKRPLLQKKSKSLFETSRTSMSFLERDSQWTRVRVCIQEGRVFILRGRESDEFTGDVESLKKLSDTTYFVYSLFEAQAQLIQEQVVIGGRTRVGDTPYNFNLLFPETAGGGQLVLQFQADDADTATNYVDCINFWAGRLSSVPTTQFDIVSNEEYGWSHGVLAQGDSSSPTPHISRWRPLLTIDAFQDDVDYIPEPLPLQERLREISEFIGLLSKAIDEHNAVKPRLIDRWGPSSGAASDNSTFELVMDNWNSRYLYLHGQYEKREVYYKALSRAAAILST</sequence>
<dbReference type="GO" id="GO:0010513">
    <property type="term" value="P:positive regulation of phosphatidylinositol biosynthetic process"/>
    <property type="evidence" value="ECO:0007669"/>
    <property type="project" value="EnsemblFungi"/>
</dbReference>
<dbReference type="AlphaFoldDB" id="J7RUY0"/>
<evidence type="ECO:0000256" key="1">
    <source>
        <dbReference type="ARBA" id="ARBA00004202"/>
    </source>
</evidence>
<keyword evidence="4" id="KW-1003">Cell membrane</keyword>
<dbReference type="GO" id="GO:0005085">
    <property type="term" value="F:guanyl-nucleotide exchange factor activity"/>
    <property type="evidence" value="ECO:0007669"/>
    <property type="project" value="UniProtKB-KW"/>
</dbReference>
<dbReference type="OMA" id="EGRIFIF"/>
<dbReference type="InterPro" id="IPR023394">
    <property type="entry name" value="Sec7_C_sf"/>
</dbReference>
<dbReference type="Gene3D" id="1.10.1000.11">
    <property type="entry name" value="Arf Nucleotide-binding Site Opener,domain 2"/>
    <property type="match status" value="1"/>
</dbReference>
<dbReference type="InterPro" id="IPR035999">
    <property type="entry name" value="Sec7_dom_sf"/>
</dbReference>
<dbReference type="SUPFAM" id="SSF48425">
    <property type="entry name" value="Sec7 domain"/>
    <property type="match status" value="1"/>
</dbReference>
<evidence type="ECO:0000313" key="13">
    <source>
        <dbReference type="EMBL" id="CCK68682.1"/>
    </source>
</evidence>
<accession>J7RUY0</accession>
<keyword evidence="5" id="KW-0963">Cytoplasm</keyword>
<dbReference type="GO" id="GO:0051666">
    <property type="term" value="P:actin cortical patch localization"/>
    <property type="evidence" value="ECO:0007669"/>
    <property type="project" value="EnsemblFungi"/>
</dbReference>
<keyword evidence="14" id="KW-1185">Reference proteome</keyword>
<dbReference type="Proteomes" id="UP000006310">
    <property type="component" value="Chromosome 2"/>
</dbReference>
<evidence type="ECO:0000313" key="14">
    <source>
        <dbReference type="Proteomes" id="UP000006310"/>
    </source>
</evidence>
<dbReference type="GO" id="GO:0005737">
    <property type="term" value="C:cytoplasm"/>
    <property type="evidence" value="ECO:0007669"/>
    <property type="project" value="UniProtKB-SubCell"/>
</dbReference>
<name>J7RUY0_HUIN7</name>
<reference evidence="14" key="2">
    <citation type="submission" date="2012-08" db="EMBL/GenBank/DDBJ databases">
        <title>Genome sequence of Kazachstania naganishii.</title>
        <authorList>
            <person name="Gordon J.L."/>
            <person name="Armisen D."/>
            <person name="Proux-Wera E."/>
            <person name="OhEigeartaigh S.S."/>
            <person name="Byrne K.P."/>
            <person name="Wolfe K.H."/>
        </authorList>
    </citation>
    <scope>NUCLEOTIDE SEQUENCE [LARGE SCALE GENOMIC DNA]</scope>
    <source>
        <strain evidence="14">ATCC MYA-139 / BCRC 22969 / CBS 8797 / CCRC 22969 / KCTC 17520 / NBRC 10181 / NCYC 3082</strain>
    </source>
</reference>
<evidence type="ECO:0000256" key="10">
    <source>
        <dbReference type="ARBA" id="ARBA00040041"/>
    </source>
</evidence>
<organism evidence="13 14">
    <name type="scientific">Huiozyma naganishii (strain ATCC MYA-139 / BCRC 22969 / CBS 8797 / KCTC 17520 / NBRC 10181 / NCYC 3082 / Yp74L-3)</name>
    <name type="common">Yeast</name>
    <name type="synonym">Kazachstania naganishii</name>
    <dbReference type="NCBI Taxonomy" id="1071383"/>
    <lineage>
        <taxon>Eukaryota</taxon>
        <taxon>Fungi</taxon>
        <taxon>Dikarya</taxon>
        <taxon>Ascomycota</taxon>
        <taxon>Saccharomycotina</taxon>
        <taxon>Saccharomycetes</taxon>
        <taxon>Saccharomycetales</taxon>
        <taxon>Saccharomycetaceae</taxon>
        <taxon>Huiozyma</taxon>
    </lineage>
</organism>
<evidence type="ECO:0000256" key="4">
    <source>
        <dbReference type="ARBA" id="ARBA00022475"/>
    </source>
</evidence>
<dbReference type="Pfam" id="PF01369">
    <property type="entry name" value="Sec7"/>
    <property type="match status" value="1"/>
</dbReference>
<keyword evidence="6" id="KW-0344">Guanine-nucleotide releasing factor</keyword>
<dbReference type="OrthoDB" id="2157641at2759"/>
<dbReference type="eggNOG" id="KOG0929">
    <property type="taxonomic scope" value="Eukaryota"/>
</dbReference>
<dbReference type="KEGG" id="kng:KNAG_0B02400"/>
<dbReference type="InterPro" id="IPR056468">
    <property type="entry name" value="PH_GEF_YEL1"/>
</dbReference>
<dbReference type="InterPro" id="IPR000904">
    <property type="entry name" value="Sec7_dom"/>
</dbReference>
<dbReference type="GO" id="GO:0032012">
    <property type="term" value="P:regulation of ARF protein signal transduction"/>
    <property type="evidence" value="ECO:0007669"/>
    <property type="project" value="InterPro"/>
</dbReference>
<dbReference type="GO" id="GO:0005935">
    <property type="term" value="C:cellular bud neck"/>
    <property type="evidence" value="ECO:0007669"/>
    <property type="project" value="UniProtKB-SubCell"/>
</dbReference>
<feature type="region of interest" description="Disordered" evidence="11">
    <location>
        <begin position="250"/>
        <end position="284"/>
    </location>
</feature>
<evidence type="ECO:0000256" key="7">
    <source>
        <dbReference type="ARBA" id="ARBA00023136"/>
    </source>
</evidence>
<evidence type="ECO:0000256" key="5">
    <source>
        <dbReference type="ARBA" id="ARBA00022490"/>
    </source>
</evidence>
<protein>
    <recommendedName>
        <fullName evidence="10">Guanine-nucleotide exchange factor YEL1</fullName>
    </recommendedName>
</protein>
<evidence type="ECO:0000259" key="12">
    <source>
        <dbReference type="PROSITE" id="PS50190"/>
    </source>
</evidence>
<comment type="similarity">
    <text evidence="9">Belongs to the YEL1 family.</text>
</comment>
<feature type="compositionally biased region" description="Polar residues" evidence="11">
    <location>
        <begin position="253"/>
        <end position="284"/>
    </location>
</feature>
<dbReference type="GO" id="GO:0005886">
    <property type="term" value="C:plasma membrane"/>
    <property type="evidence" value="ECO:0007669"/>
    <property type="project" value="UniProtKB-SubCell"/>
</dbReference>
<dbReference type="GO" id="GO:0008104">
    <property type="term" value="P:intracellular protein localization"/>
    <property type="evidence" value="ECO:0007669"/>
    <property type="project" value="EnsemblFungi"/>
</dbReference>
<feature type="domain" description="SEC7" evidence="12">
    <location>
        <begin position="22"/>
        <end position="242"/>
    </location>
</feature>
<dbReference type="GeneID" id="34524332"/>
<dbReference type="EMBL" id="HE978315">
    <property type="protein sequence ID" value="CCK68682.1"/>
    <property type="molecule type" value="Genomic_DNA"/>
</dbReference>
<evidence type="ECO:0000256" key="3">
    <source>
        <dbReference type="ARBA" id="ARBA00004496"/>
    </source>
</evidence>
<keyword evidence="7" id="KW-0472">Membrane</keyword>
<proteinExistence type="inferred from homology"/>
<evidence type="ECO:0000256" key="11">
    <source>
        <dbReference type="SAM" id="MobiDB-lite"/>
    </source>
</evidence>
<comment type="subcellular location">
    <subcellularLocation>
        <location evidence="2">Bud neck</location>
    </subcellularLocation>
    <subcellularLocation>
        <location evidence="8">Bud tip</location>
    </subcellularLocation>
    <subcellularLocation>
        <location evidence="1">Cell membrane</location>
        <topology evidence="1">Peripheral membrane protein</topology>
    </subcellularLocation>
    <subcellularLocation>
        <location evidence="3">Cytoplasm</location>
    </subcellularLocation>
</comment>
<evidence type="ECO:0000256" key="2">
    <source>
        <dbReference type="ARBA" id="ARBA00004266"/>
    </source>
</evidence>